<gene>
    <name evidence="2" type="ORF">PYK22_03162</name>
</gene>
<keyword evidence="3" id="KW-1185">Reference proteome</keyword>
<protein>
    <submittedName>
        <fullName evidence="2">Methylase involved in ubiquinone/menaquinone biosynthesis</fullName>
    </submittedName>
</protein>
<dbReference type="GO" id="GO:0032259">
    <property type="term" value="P:methylation"/>
    <property type="evidence" value="ECO:0007669"/>
    <property type="project" value="UniProtKB-KW"/>
</dbReference>
<proteinExistence type="predicted"/>
<sequence>MFDRLRHRSDELEHIDIGDYAPEEYEGCLLELQRVNRLLGDERALRSSLFNDVERSGRESFSVLDVGAGSGHLLRVTAKWARKRGKEARLIGVELNARAAQAIHEGARDFAEIEAVRADARALPFSDGAFDYAICSLFIHHFRDEECVGVLSEMARVARKIFVIDLNRHWLAYGLFVTAGRIFLHNRLVREDGALSIRRGFRHDELLALAKRANLKAIEIRRSFPFRFVLCALSS</sequence>
<dbReference type="EMBL" id="CBXV010000008">
    <property type="protein sequence ID" value="CDM67113.1"/>
    <property type="molecule type" value="Genomic_DNA"/>
</dbReference>
<dbReference type="STRING" id="454194.PYK22_03162"/>
<accession>A0A0B6X0S0</accession>
<dbReference type="OrthoDB" id="9800454at2"/>
<dbReference type="RefSeq" id="WP_041978712.1">
    <property type="nucleotide sequence ID" value="NZ_CBXV010000008.1"/>
</dbReference>
<dbReference type="AlphaFoldDB" id="A0A0B6X0S0"/>
<reference evidence="2 3" key="1">
    <citation type="submission" date="2013-12" db="EMBL/GenBank/DDBJ databases">
        <authorList>
            <person name="Stott M."/>
        </authorList>
    </citation>
    <scope>NUCLEOTIDE SEQUENCE [LARGE SCALE GENOMIC DNA]</scope>
    <source>
        <strain evidence="2 3">K22</strain>
    </source>
</reference>
<feature type="domain" description="Methyltransferase" evidence="1">
    <location>
        <begin position="63"/>
        <end position="159"/>
    </location>
</feature>
<keyword evidence="2" id="KW-0808">Transferase</keyword>
<evidence type="ECO:0000259" key="1">
    <source>
        <dbReference type="Pfam" id="PF13649"/>
    </source>
</evidence>
<evidence type="ECO:0000313" key="3">
    <source>
        <dbReference type="Proteomes" id="UP000031518"/>
    </source>
</evidence>
<dbReference type="Proteomes" id="UP000031518">
    <property type="component" value="Unassembled WGS sequence"/>
</dbReference>
<evidence type="ECO:0000313" key="2">
    <source>
        <dbReference type="EMBL" id="CDM67113.1"/>
    </source>
</evidence>
<dbReference type="InterPro" id="IPR029063">
    <property type="entry name" value="SAM-dependent_MTases_sf"/>
</dbReference>
<dbReference type="CDD" id="cd02440">
    <property type="entry name" value="AdoMet_MTases"/>
    <property type="match status" value="1"/>
</dbReference>
<dbReference type="Gene3D" id="3.40.50.150">
    <property type="entry name" value="Vaccinia Virus protein VP39"/>
    <property type="match status" value="1"/>
</dbReference>
<keyword evidence="2" id="KW-0830">Ubiquinone</keyword>
<keyword evidence="2" id="KW-0489">Methyltransferase</keyword>
<organism evidence="2 3">
    <name type="scientific">Pyrinomonas methylaliphatogenes</name>
    <dbReference type="NCBI Taxonomy" id="454194"/>
    <lineage>
        <taxon>Bacteria</taxon>
        <taxon>Pseudomonadati</taxon>
        <taxon>Acidobacteriota</taxon>
        <taxon>Blastocatellia</taxon>
        <taxon>Blastocatellales</taxon>
        <taxon>Pyrinomonadaceae</taxon>
        <taxon>Pyrinomonas</taxon>
    </lineage>
</organism>
<dbReference type="SUPFAM" id="SSF53335">
    <property type="entry name" value="S-adenosyl-L-methionine-dependent methyltransferases"/>
    <property type="match status" value="1"/>
</dbReference>
<dbReference type="GO" id="GO:0008168">
    <property type="term" value="F:methyltransferase activity"/>
    <property type="evidence" value="ECO:0007669"/>
    <property type="project" value="UniProtKB-KW"/>
</dbReference>
<reference evidence="2 3" key="2">
    <citation type="submission" date="2015-01" db="EMBL/GenBank/DDBJ databases">
        <title>Complete genome sequence of Pyrinomonas methylaliphatogenes type strain K22T.</title>
        <authorList>
            <person name="Lee K.C.Y."/>
            <person name="Power J.F."/>
            <person name="Dunfield P.F."/>
            <person name="Morgan X.C."/>
            <person name="Huttenhower C."/>
            <person name="Stott M.B."/>
        </authorList>
    </citation>
    <scope>NUCLEOTIDE SEQUENCE [LARGE SCALE GENOMIC DNA]</scope>
    <source>
        <strain evidence="2 3">K22</strain>
    </source>
</reference>
<dbReference type="InterPro" id="IPR041698">
    <property type="entry name" value="Methyltransf_25"/>
</dbReference>
<name>A0A0B6X0S0_9BACT</name>
<dbReference type="Pfam" id="PF13649">
    <property type="entry name" value="Methyltransf_25"/>
    <property type="match status" value="1"/>
</dbReference>
<dbReference type="PANTHER" id="PTHR43591">
    <property type="entry name" value="METHYLTRANSFERASE"/>
    <property type="match status" value="1"/>
</dbReference>